<dbReference type="KEGG" id="hsal:JMJ58_03010"/>
<dbReference type="PANTHER" id="PTHR34216">
    <property type="match status" value="1"/>
</dbReference>
<evidence type="ECO:0000259" key="4">
    <source>
        <dbReference type="Pfam" id="PF01522"/>
    </source>
</evidence>
<evidence type="ECO:0000313" key="5">
    <source>
        <dbReference type="EMBL" id="QRV15889.1"/>
    </source>
</evidence>
<gene>
    <name evidence="5" type="ORF">JMJ58_03010</name>
</gene>
<protein>
    <submittedName>
        <fullName evidence="5">Polysaccharide deacetylase family protein</fullName>
    </submittedName>
</protein>
<evidence type="ECO:0000256" key="1">
    <source>
        <dbReference type="ARBA" id="ARBA00004613"/>
    </source>
</evidence>
<dbReference type="Proteomes" id="UP000637819">
    <property type="component" value="Chromosome"/>
</dbReference>
<dbReference type="CDD" id="cd10970">
    <property type="entry name" value="CE4_DAC_u1_6s"/>
    <property type="match status" value="1"/>
</dbReference>
<dbReference type="OrthoDB" id="248140at2157"/>
<dbReference type="InterPro" id="IPR002509">
    <property type="entry name" value="NODB_dom"/>
</dbReference>
<evidence type="ECO:0000256" key="3">
    <source>
        <dbReference type="SAM" id="MobiDB-lite"/>
    </source>
</evidence>
<dbReference type="InterPro" id="IPR011330">
    <property type="entry name" value="Glyco_hydro/deAcase_b/a-brl"/>
</dbReference>
<dbReference type="GO" id="GO:0005576">
    <property type="term" value="C:extracellular region"/>
    <property type="evidence" value="ECO:0007669"/>
    <property type="project" value="UniProtKB-SubCell"/>
</dbReference>
<feature type="compositionally biased region" description="Acidic residues" evidence="3">
    <location>
        <begin position="37"/>
        <end position="50"/>
    </location>
</feature>
<comment type="subcellular location">
    <subcellularLocation>
        <location evidence="1">Secreted</location>
    </subcellularLocation>
</comment>
<keyword evidence="2" id="KW-0732">Signal</keyword>
<dbReference type="PROSITE" id="PS51257">
    <property type="entry name" value="PROKAR_LIPOPROTEIN"/>
    <property type="match status" value="1"/>
</dbReference>
<dbReference type="EMBL" id="CP069188">
    <property type="protein sequence ID" value="QRV15889.1"/>
    <property type="molecule type" value="Genomic_DNA"/>
</dbReference>
<dbReference type="PANTHER" id="PTHR34216:SF3">
    <property type="entry name" value="POLY-BETA-1,6-N-ACETYL-D-GLUCOSAMINE N-DEACETYLASE"/>
    <property type="match status" value="1"/>
</dbReference>
<dbReference type="InterPro" id="IPR006311">
    <property type="entry name" value="TAT_signal"/>
</dbReference>
<dbReference type="Gene3D" id="3.20.20.370">
    <property type="entry name" value="Glycoside hydrolase/deacetylase"/>
    <property type="match status" value="1"/>
</dbReference>
<dbReference type="RefSeq" id="WP_126663116.1">
    <property type="nucleotide sequence ID" value="NZ_CP069188.1"/>
</dbReference>
<organism evidence="5 6">
    <name type="scientific">Haloterrigena salifodinae</name>
    <dbReference type="NCBI Taxonomy" id="2675099"/>
    <lineage>
        <taxon>Archaea</taxon>
        <taxon>Methanobacteriati</taxon>
        <taxon>Methanobacteriota</taxon>
        <taxon>Stenosarchaea group</taxon>
        <taxon>Halobacteria</taxon>
        <taxon>Halobacteriales</taxon>
        <taxon>Natrialbaceae</taxon>
        <taxon>Haloterrigena</taxon>
    </lineage>
</organism>
<dbReference type="SUPFAM" id="SSF88713">
    <property type="entry name" value="Glycoside hydrolase/deacetylase"/>
    <property type="match status" value="1"/>
</dbReference>
<name>A0A8T8E297_9EURY</name>
<evidence type="ECO:0000313" key="6">
    <source>
        <dbReference type="Proteomes" id="UP000637819"/>
    </source>
</evidence>
<evidence type="ECO:0000256" key="2">
    <source>
        <dbReference type="ARBA" id="ARBA00022729"/>
    </source>
</evidence>
<keyword evidence="6" id="KW-1185">Reference proteome</keyword>
<sequence>MSQQRPTRRRVLALSSAAAAAGLAGCTDQLSSVLGGSDDDSEEDSEEEETDNKSSGQAAALADGVPSLETEYNSREQYSQPGESLDDFSDLSKWEVTRGSGSADQETVFNGDQSFKLESNGEQNVVAQLDVSDKDFTDTDFSFAIRTTTPQSITINLRLVDQFGGWKAYSLREITCRSPDVAWFRSSPGVFSQSDYEPALDALDRLEIQVLHTMDQAEVWIDDLRTHDKPEQGYVMLTWDDGTRDYYETAAPMHDEYGFPAVQAPVPRWVERNDGGSVTVAELKERQDAGDQIVVHGTHSPIHELDDEERIRNRLEHDKQWFINKGFEGADYIVYPHNSYDKTSLDIATDYHYCGGFNQSGNINTTSVYGFDPLALPRTIGYDLNIAKRCVNRAAQHRQCTILNFHAFSEQNTMSETNYAKLLKHIDNANVEVITFDDLWKHRTEQFY</sequence>
<accession>A0A8T8E297</accession>
<dbReference type="GO" id="GO:0016810">
    <property type="term" value="F:hydrolase activity, acting on carbon-nitrogen (but not peptide) bonds"/>
    <property type="evidence" value="ECO:0007669"/>
    <property type="project" value="InterPro"/>
</dbReference>
<dbReference type="PROSITE" id="PS51318">
    <property type="entry name" value="TAT"/>
    <property type="match status" value="1"/>
</dbReference>
<dbReference type="AlphaFoldDB" id="A0A8T8E297"/>
<feature type="domain" description="NodB homology" evidence="4">
    <location>
        <begin position="229"/>
        <end position="353"/>
    </location>
</feature>
<dbReference type="Pfam" id="PF01522">
    <property type="entry name" value="Polysacc_deac_1"/>
    <property type="match status" value="1"/>
</dbReference>
<dbReference type="InterPro" id="IPR051398">
    <property type="entry name" value="Polysacch_Deacetylase"/>
</dbReference>
<proteinExistence type="predicted"/>
<feature type="region of interest" description="Disordered" evidence="3">
    <location>
        <begin position="29"/>
        <end position="87"/>
    </location>
</feature>
<dbReference type="GeneID" id="62874060"/>
<dbReference type="GO" id="GO:0005975">
    <property type="term" value="P:carbohydrate metabolic process"/>
    <property type="evidence" value="ECO:0007669"/>
    <property type="project" value="InterPro"/>
</dbReference>
<reference evidence="5 6" key="1">
    <citation type="submission" date="2021-01" db="EMBL/GenBank/DDBJ databases">
        <title>Genome Sequence and Methylation Pattern of Haloterrigena salifodinae BOL5-1, An Extremely Halophilic Archaeon from a Bolivian Salt Mine.</title>
        <authorList>
            <person name="DasSarma P."/>
            <person name="Anton B.P."/>
            <person name="DasSarma S.L."/>
            <person name="von Ehrenheim H.A.L."/>
            <person name="Martinez F.L."/>
            <person name="Guzman D."/>
            <person name="Roberts R.J."/>
            <person name="DasSarma S."/>
        </authorList>
    </citation>
    <scope>NUCLEOTIDE SEQUENCE [LARGE SCALE GENOMIC DNA]</scope>
    <source>
        <strain evidence="5 6">BOL5-1</strain>
    </source>
</reference>